<dbReference type="Proteomes" id="UP000465609">
    <property type="component" value="Plasmid pJCM15296"/>
</dbReference>
<evidence type="ECO:0000313" key="1">
    <source>
        <dbReference type="EMBL" id="BBX88184.1"/>
    </source>
</evidence>
<evidence type="ECO:0000313" key="2">
    <source>
        <dbReference type="Proteomes" id="UP000465609"/>
    </source>
</evidence>
<name>A0ABN5Z552_9MYCO</name>
<keyword evidence="1" id="KW-0614">Plasmid</keyword>
<protein>
    <submittedName>
        <fullName evidence="1">Uncharacterized protein</fullName>
    </submittedName>
</protein>
<organism evidence="1 2">
    <name type="scientific">Mycolicibacterium aubagnense</name>
    <dbReference type="NCBI Taxonomy" id="319707"/>
    <lineage>
        <taxon>Bacteria</taxon>
        <taxon>Bacillati</taxon>
        <taxon>Actinomycetota</taxon>
        <taxon>Actinomycetes</taxon>
        <taxon>Mycobacteriales</taxon>
        <taxon>Mycobacteriaceae</taxon>
        <taxon>Mycolicibacterium</taxon>
    </lineage>
</organism>
<sequence>MDRISRTERDIDRVELSARRLRVALPAVRIDDVLQRIASQRLFNQDYGQLATAELSIHRVLQGVVEDLVGRAGLAQGKAN</sequence>
<dbReference type="RefSeq" id="WP_138230769.1">
    <property type="nucleotide sequence ID" value="NZ_AP022578.1"/>
</dbReference>
<keyword evidence="2" id="KW-1185">Reference proteome</keyword>
<geneLocation type="plasmid" evidence="1 2">
    <name>pJCM15296</name>
</geneLocation>
<proteinExistence type="predicted"/>
<accession>A0ABN5Z552</accession>
<dbReference type="EMBL" id="AP022578">
    <property type="protein sequence ID" value="BBX88184.1"/>
    <property type="molecule type" value="Genomic_DNA"/>
</dbReference>
<reference evidence="1 2" key="1">
    <citation type="journal article" date="2019" name="Emerg. Microbes Infect.">
        <title>Comprehensive subspecies identification of 175 nontuberculous mycobacteria species based on 7547 genomic profiles.</title>
        <authorList>
            <person name="Matsumoto Y."/>
            <person name="Kinjo T."/>
            <person name="Motooka D."/>
            <person name="Nabeya D."/>
            <person name="Jung N."/>
            <person name="Uechi K."/>
            <person name="Horii T."/>
            <person name="Iida T."/>
            <person name="Fujita J."/>
            <person name="Nakamura S."/>
        </authorList>
    </citation>
    <scope>NUCLEOTIDE SEQUENCE [LARGE SCALE GENOMIC DNA]</scope>
    <source>
        <strain evidence="1 2">JCM 15296</strain>
        <plasmid evidence="1">pJCM15296</plasmid>
    </source>
</reference>
<gene>
    <name evidence="1" type="ORF">MAUB_63850</name>
</gene>